<feature type="compositionally biased region" description="Polar residues" evidence="12">
    <location>
        <begin position="1611"/>
        <end position="1622"/>
    </location>
</feature>
<keyword evidence="6" id="KW-0677">Repeat</keyword>
<keyword evidence="8" id="KW-0862">Zinc</keyword>
<feature type="region of interest" description="Disordered" evidence="12">
    <location>
        <begin position="2066"/>
        <end position="2167"/>
    </location>
</feature>
<dbReference type="GO" id="GO:0008270">
    <property type="term" value="F:zinc ion binding"/>
    <property type="evidence" value="ECO:0007669"/>
    <property type="project" value="UniProtKB-KW"/>
</dbReference>
<evidence type="ECO:0000256" key="6">
    <source>
        <dbReference type="ARBA" id="ARBA00022737"/>
    </source>
</evidence>
<feature type="compositionally biased region" description="Low complexity" evidence="12">
    <location>
        <begin position="1915"/>
        <end position="1934"/>
    </location>
</feature>
<feature type="compositionally biased region" description="Polar residues" evidence="12">
    <location>
        <begin position="1810"/>
        <end position="1823"/>
    </location>
</feature>
<dbReference type="InterPro" id="IPR025799">
    <property type="entry name" value="Arg_MeTrfase"/>
</dbReference>
<keyword evidence="13" id="KW-0812">Transmembrane</keyword>
<feature type="compositionally biased region" description="Basic and acidic residues" evidence="12">
    <location>
        <begin position="1793"/>
        <end position="1809"/>
    </location>
</feature>
<dbReference type="GO" id="GO:0006338">
    <property type="term" value="P:chromatin remodeling"/>
    <property type="evidence" value="ECO:0000318"/>
    <property type="project" value="GO_Central"/>
</dbReference>
<dbReference type="PROSITE" id="PS51678">
    <property type="entry name" value="SAM_MT_PRMT"/>
    <property type="match status" value="1"/>
</dbReference>
<dbReference type="Pfam" id="PF01753">
    <property type="entry name" value="zf-MYND"/>
    <property type="match status" value="1"/>
</dbReference>
<evidence type="ECO:0000256" key="13">
    <source>
        <dbReference type="SAM" id="Phobius"/>
    </source>
</evidence>
<evidence type="ECO:0000256" key="9">
    <source>
        <dbReference type="ARBA" id="ARBA00023043"/>
    </source>
</evidence>
<dbReference type="CDD" id="cd02440">
    <property type="entry name" value="AdoMet_MTases"/>
    <property type="match status" value="1"/>
</dbReference>
<gene>
    <name evidence="14" type="primary">WBGene00092087</name>
</gene>
<keyword evidence="13" id="KW-1133">Transmembrane helix</keyword>
<evidence type="ECO:0000256" key="7">
    <source>
        <dbReference type="ARBA" id="ARBA00022771"/>
    </source>
</evidence>
<evidence type="ECO:0000256" key="3">
    <source>
        <dbReference type="ARBA" id="ARBA00022679"/>
    </source>
</evidence>
<keyword evidence="9" id="KW-0040">ANK repeat</keyword>
<dbReference type="PROSITE" id="PS50297">
    <property type="entry name" value="ANK_REP_REGION"/>
    <property type="match status" value="2"/>
</dbReference>
<evidence type="ECO:0000256" key="5">
    <source>
        <dbReference type="ARBA" id="ARBA00022723"/>
    </source>
</evidence>
<keyword evidence="4" id="KW-0949">S-adenosyl-L-methionine</keyword>
<feature type="transmembrane region" description="Helical" evidence="13">
    <location>
        <begin position="1307"/>
        <end position="1329"/>
    </location>
</feature>
<keyword evidence="15" id="KW-1185">Reference proteome</keyword>
<keyword evidence="13" id="KW-0472">Membrane</keyword>
<evidence type="ECO:0000256" key="10">
    <source>
        <dbReference type="ARBA" id="ARBA00023069"/>
    </source>
</evidence>
<dbReference type="InterPro" id="IPR008962">
    <property type="entry name" value="PapD-like_sf"/>
</dbReference>
<dbReference type="GO" id="GO:0006355">
    <property type="term" value="P:regulation of DNA-templated transcription"/>
    <property type="evidence" value="ECO:0000318"/>
    <property type="project" value="GO_Central"/>
</dbReference>
<feature type="transmembrane region" description="Helical" evidence="13">
    <location>
        <begin position="1373"/>
        <end position="1393"/>
    </location>
</feature>
<feature type="compositionally biased region" description="Polar residues" evidence="12">
    <location>
        <begin position="1935"/>
        <end position="1945"/>
    </location>
</feature>
<dbReference type="FunFam" id="3.40.50.150:FF:000071">
    <property type="entry name" value="Protein arginine N-methyltransferase 7"/>
    <property type="match status" value="1"/>
</dbReference>
<evidence type="ECO:0000313" key="14">
    <source>
        <dbReference type="EnsemblMetazoa" id="PPA02533.1"/>
    </source>
</evidence>
<dbReference type="InterPro" id="IPR055135">
    <property type="entry name" value="PRMT_dom"/>
</dbReference>
<keyword evidence="7" id="KW-0863">Zinc-finger</keyword>
<evidence type="ECO:0000256" key="2">
    <source>
        <dbReference type="ARBA" id="ARBA00022603"/>
    </source>
</evidence>
<protein>
    <submittedName>
        <fullName evidence="14">Major sperm protein</fullName>
    </submittedName>
</protein>
<feature type="transmembrane region" description="Helical" evidence="13">
    <location>
        <begin position="1349"/>
        <end position="1366"/>
    </location>
</feature>
<feature type="transmembrane region" description="Helical" evidence="13">
    <location>
        <begin position="1466"/>
        <end position="1488"/>
    </location>
</feature>
<dbReference type="PROSITE" id="PS50865">
    <property type="entry name" value="ZF_MYND_2"/>
    <property type="match status" value="1"/>
</dbReference>
<evidence type="ECO:0000256" key="1">
    <source>
        <dbReference type="ARBA" id="ARBA00004138"/>
    </source>
</evidence>
<proteinExistence type="predicted"/>
<dbReference type="InterPro" id="IPR013783">
    <property type="entry name" value="Ig-like_fold"/>
</dbReference>
<dbReference type="Gene3D" id="2.60.40.10">
    <property type="entry name" value="Immunoglobulins"/>
    <property type="match status" value="1"/>
</dbReference>
<feature type="compositionally biased region" description="Basic and acidic residues" evidence="12">
    <location>
        <begin position="2098"/>
        <end position="2114"/>
    </location>
</feature>
<dbReference type="SUPFAM" id="SSF144232">
    <property type="entry name" value="HIT/MYND zinc finger-like"/>
    <property type="match status" value="1"/>
</dbReference>
<reference evidence="14" key="2">
    <citation type="submission" date="2022-06" db="UniProtKB">
        <authorList>
            <consortium name="EnsemblMetazoa"/>
        </authorList>
    </citation>
    <scope>IDENTIFICATION</scope>
    <source>
        <strain evidence="14">PS312</strain>
    </source>
</reference>
<evidence type="ECO:0000256" key="4">
    <source>
        <dbReference type="ARBA" id="ARBA00022691"/>
    </source>
</evidence>
<dbReference type="Gene3D" id="1.25.40.20">
    <property type="entry name" value="Ankyrin repeat-containing domain"/>
    <property type="match status" value="1"/>
</dbReference>
<dbReference type="Gene3D" id="6.10.140.2220">
    <property type="match status" value="1"/>
</dbReference>
<dbReference type="GO" id="GO:0005929">
    <property type="term" value="C:cilium"/>
    <property type="evidence" value="ECO:0007669"/>
    <property type="project" value="UniProtKB-SubCell"/>
</dbReference>
<dbReference type="InterPro" id="IPR002110">
    <property type="entry name" value="Ankyrin_rpt"/>
</dbReference>
<feature type="region of interest" description="Disordered" evidence="12">
    <location>
        <begin position="1701"/>
        <end position="1849"/>
    </location>
</feature>
<feature type="compositionally biased region" description="Basic and acidic residues" evidence="12">
    <location>
        <begin position="2131"/>
        <end position="2167"/>
    </location>
</feature>
<feature type="compositionally biased region" description="Acidic residues" evidence="12">
    <location>
        <begin position="1745"/>
        <end position="1766"/>
    </location>
</feature>
<sequence length="2276" mass="258029">MTGLNTKEDELFDYISTGKIDEAKKLISSGEVSVDCEDKEGMTPLSSAAFKGLDDFAKFLIAAGADVNTKAHKHGYTPLMFAALAGKPELCKVLMDGGAYAQKTNTINKSASEMAAFVGQHECVTIINNHISIDEVEKFLHPKGADSDEQFPVEFVKFCHGLTSSHKIHPVAILFHLRENAIHLERSKKILWVVDRVFEKQLRCKEPNEVMSMKLWLVLITLRETFKFMDERSKSCGPVASKADMCTAYAKYILKMDTADKVRPNLDRHLRGAIVAFPYRQSLLFETMVKAMAKTQFGERPSAYEYIVQGLFGQRIFVLNKFCSTCGGPGANKRCPTCKLPYCSQECQKFDWAIHKKVCSSIVERNEKGEEGMGEGMGSEENSIEKNEGEGMGSEENSIEKNEDEEKIVVEEIHDPVDVEDVQVGIDQMPITEESPQRVFKEKVNHVTGAREWEVKDDDYDIVQEIARSRFGDMILDYDRNDRYEAALITVIKEKKAKGEYVHVLDIGTGTGLLSLMAARAGADRVFTPMAECAQKIIEQSGYSDIITVIAHRSTDLSHLGEKPNVIVAEVFDTELIGEGALRTFKEALENLVQPGCRVIPASAKFYVQAAESPHFTRKFNDIPQIEGERKEEERIVEMSVPARRQGLVPIAEDVEMTRTKVRVIDDISPLGSNCPGNCSVHDVQASLIHPSFQFTPISEPTVVFEFNFDDAQSIIFDETAIARMEITEEGRVDSFLAWWDLDMDRSDGGNTLTMAPDWKDADSRWRDHWMQAIYYPPKRVRVEKGQTIPILSGHDEFSVWFAVDDGNSCLTSLDRPYCSCDFHARLSRTMIYRMNELLEDRKLTDAIEKEVSLHPSEVVVIGEGSMLGLHPSVRSEAKRVTILETTPWMRKILHKYIKYYQLKNVQVVADIAEIPKPSLILGEPFFLSSVLPWENLPFWYEVEKILSKFDDYSIPVMPNKCCIRALPMKFRDLHHTAGRVGTVNGFDLSKFDDLSEKARSAVDEIVEDYSLWEYVGEESEGWKDEEEGRAGTELLQINLEERPSGNSLKNEKMIQVTGEMNGIALWADWKFGDYWMTTGRKRKTSLLWSVGHKQGVYFIPPTQLNEKKIHVMLPAGGGASTHQLINSSEKKIAFKVKTSNNDLYRIKPVFGFVEPGGCSAIDITRLSGAPKEDKLVIQYVETTNDAKDASVPFKTATPACITLPMSPVKEREGTMAIDRLSQLVIFWHRANTSFLSIVISFVIYLHAFFNPKIAVNYKMPLSSCSNFDGIRDWEYGNCSYEDSINDCDLIDKLQTARLFGKSAMIIIPKVISCLTLSLNVFYGILLFLSWRKKGFRCKKNNVFLASRSYTSVITIGLLNMALFVWMYGQLNFFTTSIFLGLIMADFMFIMGTNFAHSLLLYTAVVHPFFYANYLTFKHCVGVGILLVLLAIIQGAIVGIGCSILLFPNSSPIECTIESCQYPMCFFTFSIIIGGYLLMLAMYIVVMWKLRDRIDKMAKLTLHASLFLISFTALPTAGIFLAVAPRFYELSALGDNSLSPCSRLEHIEMIIFLEKMIAADTIFWLIGRTLEPILSIYTEKDVASVITPLTGSIRKGWSSLTSSKPEPVNHMISSEASTSDNPSTEKTEEFDMYGPAYLFSFYRYAEMYNWSEDCIQRFKIMEKDRQTYGPEVCRAFKRLILYYESMEQAINEYDERTAAEEKELDGEPIDTPADSNESPNSHIVPAEVNENIDKRANGEAMESNGVEEGEENYELMEEIVEEEEVTESMYEPVSSSSVVERGDNEIEREEDRDEGRMERAASSSHHDQPRNSFLSNGYSSSEGPSLRVPKMEPPENPFISPHTPPPIRPIRQATPPLVIKREPIYPSTALSNGVHSHSNGHNLSASLEMEKRMETADRLNALVNSFAFIPPSVQSPPTFSSPHSSSHSHSPSLSMIGQPSTSYSIQSRGIDDIPRNTLLHSQLMEFNDQITCINKKINIGAQLHPIVHDDYLSIDEFNNECNRIANEVQSHVKVFDAHGLASGNYLRVSNMTVGNKINNIRSIVENHLKNLEEEEVERIKKNVTDKVMKRVKTPQKSPQKSPFGFKRKDPKMSAISRKAKELGVRNAEKRKRNDSSSVDENESEKKKRMKERREERGRREGKERREERERRESSEEAGTSREKRNDKDNEKVEKQWCAFCADHRFHTAINCSKYKTWNERRTRMNILKLCIHCLDKFDPISCKRKEHQISCTNCHKHTSHPSLCKLLLPPSFIKSPIRYKKKNFAHSFDRRTGRND</sequence>
<dbReference type="InterPro" id="IPR029063">
    <property type="entry name" value="SAM-dependent_MTases_sf"/>
</dbReference>
<comment type="subcellular location">
    <subcellularLocation>
        <location evidence="1">Cell projection</location>
        <location evidence="1">Cilium</location>
    </subcellularLocation>
</comment>
<dbReference type="InterPro" id="IPR000535">
    <property type="entry name" value="MSP_dom"/>
</dbReference>
<dbReference type="PROSITE" id="PS50088">
    <property type="entry name" value="ANK_REPEAT"/>
    <property type="match status" value="2"/>
</dbReference>
<feature type="transmembrane region" description="Helical" evidence="13">
    <location>
        <begin position="1424"/>
        <end position="1446"/>
    </location>
</feature>
<feature type="transmembrane region" description="Helical" evidence="13">
    <location>
        <begin position="1500"/>
        <end position="1523"/>
    </location>
</feature>
<organism evidence="14 15">
    <name type="scientific">Pristionchus pacificus</name>
    <name type="common">Parasitic nematode worm</name>
    <dbReference type="NCBI Taxonomy" id="54126"/>
    <lineage>
        <taxon>Eukaryota</taxon>
        <taxon>Metazoa</taxon>
        <taxon>Ecdysozoa</taxon>
        <taxon>Nematoda</taxon>
        <taxon>Chromadorea</taxon>
        <taxon>Rhabditida</taxon>
        <taxon>Rhabditina</taxon>
        <taxon>Diplogasteromorpha</taxon>
        <taxon>Diplogasteroidea</taxon>
        <taxon>Neodiplogasteridae</taxon>
        <taxon>Pristionchus</taxon>
    </lineage>
</organism>
<dbReference type="InterPro" id="IPR052452">
    <property type="entry name" value="Ankyrin-MYND_dom_contain_2"/>
</dbReference>
<evidence type="ECO:0000256" key="8">
    <source>
        <dbReference type="ARBA" id="ARBA00022833"/>
    </source>
</evidence>
<dbReference type="Gene3D" id="2.70.160.11">
    <property type="entry name" value="Hnrnp arginine n-methyltransferase1"/>
    <property type="match status" value="2"/>
</dbReference>
<dbReference type="Pfam" id="PF00635">
    <property type="entry name" value="Motile_Sperm"/>
    <property type="match status" value="1"/>
</dbReference>
<dbReference type="InterPro" id="IPR036770">
    <property type="entry name" value="Ankyrin_rpt-contain_sf"/>
</dbReference>
<feature type="region of interest" description="Disordered" evidence="12">
    <location>
        <begin position="369"/>
        <end position="402"/>
    </location>
</feature>
<evidence type="ECO:0000256" key="12">
    <source>
        <dbReference type="SAM" id="MobiDB-lite"/>
    </source>
</evidence>
<feature type="region of interest" description="Disordered" evidence="12">
    <location>
        <begin position="1914"/>
        <end position="1945"/>
    </location>
</feature>
<feature type="transmembrane region" description="Helical" evidence="13">
    <location>
        <begin position="1399"/>
        <end position="1417"/>
    </location>
</feature>
<keyword evidence="10" id="KW-0969">Cilium</keyword>
<dbReference type="PROSITE" id="PS50202">
    <property type="entry name" value="MSP"/>
    <property type="match status" value="1"/>
</dbReference>
<dbReference type="SMART" id="SM00248">
    <property type="entry name" value="ANK"/>
    <property type="match status" value="3"/>
</dbReference>
<keyword evidence="5" id="KW-0479">Metal-binding</keyword>
<dbReference type="Pfam" id="PF22528">
    <property type="entry name" value="PRMT_C"/>
    <property type="match status" value="1"/>
</dbReference>
<accession>A0A8R1YBS6</accession>
<accession>A0A2A6BQC2</accession>
<keyword evidence="3" id="KW-0808">Transferase</keyword>
<name>A0A2A6BQC2_PRIPA</name>
<dbReference type="GO" id="GO:0032259">
    <property type="term" value="P:methylation"/>
    <property type="evidence" value="ECO:0007669"/>
    <property type="project" value="UniProtKB-KW"/>
</dbReference>
<keyword evidence="11" id="KW-0966">Cell projection</keyword>
<dbReference type="SUPFAM" id="SSF48403">
    <property type="entry name" value="Ankyrin repeat"/>
    <property type="match status" value="1"/>
</dbReference>
<dbReference type="SUPFAM" id="SSF49354">
    <property type="entry name" value="PapD-like"/>
    <property type="match status" value="1"/>
</dbReference>
<dbReference type="SUPFAM" id="SSF53335">
    <property type="entry name" value="S-adenosyl-L-methionine-dependent methyltransferases"/>
    <property type="match status" value="1"/>
</dbReference>
<dbReference type="EnsemblMetazoa" id="PPA02533.1">
    <property type="protein sequence ID" value="PPA02533.1"/>
    <property type="gene ID" value="WBGene00092087"/>
</dbReference>
<dbReference type="Gene3D" id="1.20.1070.10">
    <property type="entry name" value="Rhodopsin 7-helix transmembrane proteins"/>
    <property type="match status" value="1"/>
</dbReference>
<dbReference type="InterPro" id="IPR002893">
    <property type="entry name" value="Znf_MYND"/>
</dbReference>
<reference evidence="15" key="1">
    <citation type="journal article" date="2008" name="Nat. Genet.">
        <title>The Pristionchus pacificus genome provides a unique perspective on nematode lifestyle and parasitism.</title>
        <authorList>
            <person name="Dieterich C."/>
            <person name="Clifton S.W."/>
            <person name="Schuster L.N."/>
            <person name="Chinwalla A."/>
            <person name="Delehaunty K."/>
            <person name="Dinkelacker I."/>
            <person name="Fulton L."/>
            <person name="Fulton R."/>
            <person name="Godfrey J."/>
            <person name="Minx P."/>
            <person name="Mitreva M."/>
            <person name="Roeseler W."/>
            <person name="Tian H."/>
            <person name="Witte H."/>
            <person name="Yang S.P."/>
            <person name="Wilson R.K."/>
            <person name="Sommer R.J."/>
        </authorList>
    </citation>
    <scope>NUCLEOTIDE SEQUENCE [LARGE SCALE GENOMIC DNA]</scope>
    <source>
        <strain evidence="15">PS312</strain>
    </source>
</reference>
<dbReference type="Proteomes" id="UP000005239">
    <property type="component" value="Unassembled WGS sequence"/>
</dbReference>
<feature type="region of interest" description="Disordered" evidence="12">
    <location>
        <begin position="1602"/>
        <end position="1627"/>
    </location>
</feature>
<dbReference type="PANTHER" id="PTHR24150:SF8">
    <property type="entry name" value="ANKYRIN REPEAT AND MYND DOMAIN-CONTAINING PROTEIN 2"/>
    <property type="match status" value="1"/>
</dbReference>
<dbReference type="PANTHER" id="PTHR24150">
    <property type="entry name" value="ANKYRIN REPEAT AND MYND DOMAIN-CONTAINING PROTEIN 2"/>
    <property type="match status" value="1"/>
</dbReference>
<feature type="transmembrane region" description="Helical" evidence="13">
    <location>
        <begin position="1227"/>
        <end position="1250"/>
    </location>
</feature>
<evidence type="ECO:0000313" key="15">
    <source>
        <dbReference type="Proteomes" id="UP000005239"/>
    </source>
</evidence>
<keyword evidence="2" id="KW-0489">Methyltransferase</keyword>
<evidence type="ECO:0000256" key="11">
    <source>
        <dbReference type="ARBA" id="ARBA00023273"/>
    </source>
</evidence>
<dbReference type="GO" id="GO:0042054">
    <property type="term" value="F:histone methyltransferase activity"/>
    <property type="evidence" value="ECO:0000318"/>
    <property type="project" value="GO_Central"/>
</dbReference>
<dbReference type="Gene3D" id="3.40.50.150">
    <property type="entry name" value="Vaccinia Virus protein VP39"/>
    <property type="match status" value="2"/>
</dbReference>
<dbReference type="GO" id="GO:0016274">
    <property type="term" value="F:protein-arginine N-methyltransferase activity"/>
    <property type="evidence" value="ECO:0000318"/>
    <property type="project" value="GO_Central"/>
</dbReference>
<dbReference type="CDD" id="cd00637">
    <property type="entry name" value="7tm_classA_rhodopsin-like"/>
    <property type="match status" value="1"/>
</dbReference>
<dbReference type="Pfam" id="PF00023">
    <property type="entry name" value="Ank"/>
    <property type="match status" value="2"/>
</dbReference>